<dbReference type="CDD" id="cd16282">
    <property type="entry name" value="metallo-hydrolase-like_MBL-fold"/>
    <property type="match status" value="1"/>
</dbReference>
<proteinExistence type="predicted"/>
<dbReference type="Proteomes" id="UP000256220">
    <property type="component" value="Unassembled WGS sequence"/>
</dbReference>
<dbReference type="InterPro" id="IPR036866">
    <property type="entry name" value="RibonucZ/Hydroxyglut_hydro"/>
</dbReference>
<dbReference type="Pfam" id="PF00753">
    <property type="entry name" value="Lactamase_B"/>
    <property type="match status" value="1"/>
</dbReference>
<evidence type="ECO:0000259" key="1">
    <source>
        <dbReference type="SMART" id="SM00849"/>
    </source>
</evidence>
<accession>A0A2P2FNR9</accession>
<dbReference type="InterPro" id="IPR001279">
    <property type="entry name" value="Metallo-B-lactamas"/>
</dbReference>
<dbReference type="AlphaFoldDB" id="A0A2P2FNR9"/>
<evidence type="ECO:0000313" key="2">
    <source>
        <dbReference type="EMBL" id="KFU78370.1"/>
    </source>
</evidence>
<sequence>MPFEPLTHEPAVEPGQAREIARDLVVVPNLGVDLVPNIGIIGGSHSVLVVDTGLGPRNAEKVLAFAAEHARGRRIYLTTTHFHPEHAFGAQVFADEATYLVNSAQAADLVHKGPGYLEMFRGLGAPVARALDGVVLATPDVVYDDAYELDLGGRVVRMEATGRAHSKGDQVVTVPDAGALFTGDLVETGQFAIFPWFPPHDTDVSGSRWIEVLGRLAAAGPDIVVPGHGDISGRRILTDVREYLELLRDETWSRRDSSLPEETIAAEIEALMIERHPEWEGRDWIAKGVGCFCADHLKIAMG</sequence>
<keyword evidence="3" id="KW-1185">Reference proteome</keyword>
<dbReference type="SMART" id="SM00849">
    <property type="entry name" value="Lactamase_B"/>
    <property type="match status" value="1"/>
</dbReference>
<evidence type="ECO:0000313" key="3">
    <source>
        <dbReference type="Proteomes" id="UP000256220"/>
    </source>
</evidence>
<dbReference type="Gene3D" id="3.60.15.10">
    <property type="entry name" value="Ribonuclease Z/Hydroxyacylglutathione hydrolase-like"/>
    <property type="match status" value="1"/>
</dbReference>
<dbReference type="SUPFAM" id="SSF56281">
    <property type="entry name" value="Metallo-hydrolase/oxidoreductase"/>
    <property type="match status" value="1"/>
</dbReference>
<organism evidence="2 3">
    <name type="scientific">Amycolatopsis lurida NRRL 2430</name>
    <dbReference type="NCBI Taxonomy" id="1460371"/>
    <lineage>
        <taxon>Bacteria</taxon>
        <taxon>Bacillati</taxon>
        <taxon>Actinomycetota</taxon>
        <taxon>Actinomycetes</taxon>
        <taxon>Pseudonocardiales</taxon>
        <taxon>Pseudonocardiaceae</taxon>
        <taxon>Amycolatopsis</taxon>
    </lineage>
</organism>
<comment type="caution">
    <text evidence="2">The sequence shown here is derived from an EMBL/GenBank/DDBJ whole genome shotgun (WGS) entry which is preliminary data.</text>
</comment>
<dbReference type="PANTHER" id="PTHR42951">
    <property type="entry name" value="METALLO-BETA-LACTAMASE DOMAIN-CONTAINING"/>
    <property type="match status" value="1"/>
</dbReference>
<dbReference type="PANTHER" id="PTHR42951:SF4">
    <property type="entry name" value="ACYL-COENZYME A THIOESTERASE MBLAC2"/>
    <property type="match status" value="1"/>
</dbReference>
<gene>
    <name evidence="2" type="ORF">BB31_26040</name>
</gene>
<protein>
    <submittedName>
        <fullName evidence="2">Beta-lactamase</fullName>
    </submittedName>
</protein>
<dbReference type="EMBL" id="JFBM01000025">
    <property type="protein sequence ID" value="KFU78370.1"/>
    <property type="molecule type" value="Genomic_DNA"/>
</dbReference>
<name>A0A2P2FNR9_AMYLU</name>
<feature type="domain" description="Metallo-beta-lactamase" evidence="1">
    <location>
        <begin position="35"/>
        <end position="228"/>
    </location>
</feature>
<dbReference type="InterPro" id="IPR050855">
    <property type="entry name" value="NDM-1-like"/>
</dbReference>
<reference evidence="2 3" key="1">
    <citation type="journal article" date="2014" name="Genome Announc.">
        <title>Draft Genome Sequence of Amycolatopsis lurida NRRL 2430, Producer of the Glycopeptide Family Antibiotic Ristocetin.</title>
        <authorList>
            <person name="Kwun M.J."/>
            <person name="Hong H.J."/>
        </authorList>
    </citation>
    <scope>NUCLEOTIDE SEQUENCE [LARGE SCALE GENOMIC DNA]</scope>
    <source>
        <strain evidence="2 3">NRRL 2430</strain>
    </source>
</reference>
<dbReference type="RefSeq" id="WP_034316066.1">
    <property type="nucleotide sequence ID" value="NZ_JFBM01000025.1"/>
</dbReference>